<keyword evidence="9 10" id="KW-0472">Membrane</keyword>
<dbReference type="InterPro" id="IPR006068">
    <property type="entry name" value="ATPase_P-typ_cation-transptr_C"/>
</dbReference>
<dbReference type="GO" id="GO:0005524">
    <property type="term" value="F:ATP binding"/>
    <property type="evidence" value="ECO:0007669"/>
    <property type="project" value="UniProtKB-KW"/>
</dbReference>
<dbReference type="GO" id="GO:1902600">
    <property type="term" value="P:proton transmembrane transport"/>
    <property type="evidence" value="ECO:0007669"/>
    <property type="project" value="TreeGrafter"/>
</dbReference>
<keyword evidence="7" id="KW-1278">Translocase</keyword>
<evidence type="ECO:0000256" key="3">
    <source>
        <dbReference type="ARBA" id="ARBA00022692"/>
    </source>
</evidence>
<dbReference type="GO" id="GO:0006883">
    <property type="term" value="P:intracellular sodium ion homeostasis"/>
    <property type="evidence" value="ECO:0007669"/>
    <property type="project" value="TreeGrafter"/>
</dbReference>
<feature type="domain" description="Cation-transporting P-type ATPase C-terminal" evidence="11">
    <location>
        <begin position="134"/>
        <end position="296"/>
    </location>
</feature>
<dbReference type="GO" id="GO:0005391">
    <property type="term" value="F:P-type sodium:potassium-exchanging transporter activity"/>
    <property type="evidence" value="ECO:0007669"/>
    <property type="project" value="TreeGrafter"/>
</dbReference>
<dbReference type="GO" id="GO:0030007">
    <property type="term" value="P:intracellular potassium ion homeostasis"/>
    <property type="evidence" value="ECO:0007669"/>
    <property type="project" value="TreeGrafter"/>
</dbReference>
<evidence type="ECO:0000256" key="5">
    <source>
        <dbReference type="ARBA" id="ARBA00022840"/>
    </source>
</evidence>
<feature type="transmembrane region" description="Helical" evidence="10">
    <location>
        <begin position="253"/>
        <end position="272"/>
    </location>
</feature>
<keyword evidence="13" id="KW-1185">Reference proteome</keyword>
<dbReference type="FunFam" id="1.20.1110.10:FF:000065">
    <property type="entry name" value="Sarcoplasmic/endoplasmic reticulum calcium ATPase 1"/>
    <property type="match status" value="1"/>
</dbReference>
<dbReference type="PRINTS" id="PR00120">
    <property type="entry name" value="HATPASE"/>
</dbReference>
<dbReference type="PANTHER" id="PTHR43294">
    <property type="entry name" value="SODIUM/POTASSIUM-TRANSPORTING ATPASE SUBUNIT ALPHA"/>
    <property type="match status" value="1"/>
</dbReference>
<organism evidence="12 13">
    <name type="scientific">Calderihabitans maritimus</name>
    <dbReference type="NCBI Taxonomy" id="1246530"/>
    <lineage>
        <taxon>Bacteria</taxon>
        <taxon>Bacillati</taxon>
        <taxon>Bacillota</taxon>
        <taxon>Clostridia</taxon>
        <taxon>Neomoorellales</taxon>
        <taxon>Calderihabitantaceae</taxon>
        <taxon>Calderihabitans</taxon>
    </lineage>
</organism>
<dbReference type="InterPro" id="IPR036412">
    <property type="entry name" value="HAD-like_sf"/>
</dbReference>
<evidence type="ECO:0000256" key="2">
    <source>
        <dbReference type="ARBA" id="ARBA00022475"/>
    </source>
</evidence>
<dbReference type="PRINTS" id="PR00119">
    <property type="entry name" value="CATATPASE"/>
</dbReference>
<evidence type="ECO:0000256" key="4">
    <source>
        <dbReference type="ARBA" id="ARBA00022741"/>
    </source>
</evidence>
<dbReference type="GO" id="GO:0016887">
    <property type="term" value="F:ATP hydrolysis activity"/>
    <property type="evidence" value="ECO:0007669"/>
    <property type="project" value="InterPro"/>
</dbReference>
<dbReference type="InterPro" id="IPR023214">
    <property type="entry name" value="HAD_sf"/>
</dbReference>
<feature type="transmembrane region" description="Helical" evidence="10">
    <location>
        <begin position="284"/>
        <end position="303"/>
    </location>
</feature>
<dbReference type="GO" id="GO:0036376">
    <property type="term" value="P:sodium ion export across plasma membrane"/>
    <property type="evidence" value="ECO:0007669"/>
    <property type="project" value="TreeGrafter"/>
</dbReference>
<dbReference type="PANTHER" id="PTHR43294:SF21">
    <property type="entry name" value="CATION TRANSPORTING ATPASE"/>
    <property type="match status" value="1"/>
</dbReference>
<evidence type="ECO:0000256" key="6">
    <source>
        <dbReference type="ARBA" id="ARBA00022842"/>
    </source>
</evidence>
<dbReference type="EMBL" id="BDGJ01000195">
    <property type="protein sequence ID" value="GAW93946.1"/>
    <property type="molecule type" value="Genomic_DNA"/>
</dbReference>
<dbReference type="NCBIfam" id="TIGR01494">
    <property type="entry name" value="ATPase_P-type"/>
    <property type="match status" value="1"/>
</dbReference>
<comment type="subcellular location">
    <subcellularLocation>
        <location evidence="1">Cell membrane</location>
        <topology evidence="1">Multi-pass membrane protein</topology>
    </subcellularLocation>
</comment>
<reference evidence="13" key="1">
    <citation type="journal article" date="2017" name="Appl. Environ. Microbiol.">
        <title>Genomic Analysis of Calderihabitans maritimus KKC1, a Thermophilic, Hydrogenogenic, Carboxydotrophic Bacterium Isolated from Marine Sediment.</title>
        <authorList>
            <person name="Omae K."/>
            <person name="Yoneda Y."/>
            <person name="Fukuyama Y."/>
            <person name="Yoshida T."/>
            <person name="Sako Y."/>
        </authorList>
    </citation>
    <scope>NUCLEOTIDE SEQUENCE [LARGE SCALE GENOMIC DNA]</scope>
    <source>
        <strain evidence="13">KKC1</strain>
    </source>
</reference>
<dbReference type="InterPro" id="IPR050510">
    <property type="entry name" value="Cation_transp_ATPase_P-type"/>
</dbReference>
<dbReference type="SUPFAM" id="SSF81665">
    <property type="entry name" value="Calcium ATPase, transmembrane domain M"/>
    <property type="match status" value="1"/>
</dbReference>
<evidence type="ECO:0000256" key="8">
    <source>
        <dbReference type="ARBA" id="ARBA00022989"/>
    </source>
</evidence>
<proteinExistence type="predicted"/>
<dbReference type="InterPro" id="IPR023298">
    <property type="entry name" value="ATPase_P-typ_TM_dom_sf"/>
</dbReference>
<feature type="transmembrane region" description="Helical" evidence="10">
    <location>
        <begin position="137"/>
        <end position="159"/>
    </location>
</feature>
<comment type="caution">
    <text evidence="12">The sequence shown here is derived from an EMBL/GenBank/DDBJ whole genome shotgun (WGS) entry which is preliminary data.</text>
</comment>
<evidence type="ECO:0000256" key="10">
    <source>
        <dbReference type="SAM" id="Phobius"/>
    </source>
</evidence>
<dbReference type="Gene3D" id="3.40.50.1000">
    <property type="entry name" value="HAD superfamily/HAD-like"/>
    <property type="match status" value="1"/>
</dbReference>
<evidence type="ECO:0000256" key="1">
    <source>
        <dbReference type="ARBA" id="ARBA00004651"/>
    </source>
</evidence>
<protein>
    <submittedName>
        <fullName evidence="12">ATPase</fullName>
    </submittedName>
</protein>
<dbReference type="Gene3D" id="1.20.1110.10">
    <property type="entry name" value="Calcium-transporting ATPase, transmembrane domain"/>
    <property type="match status" value="1"/>
</dbReference>
<dbReference type="Pfam" id="PF00689">
    <property type="entry name" value="Cation_ATPase_C"/>
    <property type="match status" value="1"/>
</dbReference>
<feature type="transmembrane region" description="Helical" evidence="10">
    <location>
        <begin position="191"/>
        <end position="208"/>
    </location>
</feature>
<dbReference type="Pfam" id="PF00702">
    <property type="entry name" value="Hydrolase"/>
    <property type="match status" value="1"/>
</dbReference>
<keyword evidence="5" id="KW-0067">ATP-binding</keyword>
<sequence length="320" mass="34836">MITGKDLDNLSDEELAEKINHIAVVARVSPKHKLRIVRAFKRSGHVVAMTGDGVNDAPAVKEADVGISMGKSGTDVTKEASAMVLADDNFATIVAAIEEGRAIYDNIRKFIRYLLSCNVGEVLTMFLGALLGLPLPLLPIQILWVNLVTDGLPALALGVDPANPDIMLRPPRSPRESIFAHGLGRKILGQGFKIGVGTLIVFILGVFLGEGELATARTMAFTTLVISQLLYVFECRSDYYSAFEAGLFSNKYLLLAVAGSVAMQLAVIYLPALQSVFKTVSLNGFHWTVILLFGAWDTFLKGFHHLVWAPIKRKWAGLWA</sequence>
<gene>
    <name evidence="12" type="ORF">KKC1_30660</name>
</gene>
<dbReference type="AlphaFoldDB" id="A0A1Z5HWP3"/>
<dbReference type="InterPro" id="IPR001757">
    <property type="entry name" value="P_typ_ATPase"/>
</dbReference>
<name>A0A1Z5HWP3_9FIRM</name>
<keyword evidence="2" id="KW-1003">Cell membrane</keyword>
<keyword evidence="4" id="KW-0547">Nucleotide-binding</keyword>
<keyword evidence="6" id="KW-0460">Magnesium</keyword>
<evidence type="ECO:0000256" key="9">
    <source>
        <dbReference type="ARBA" id="ARBA00023136"/>
    </source>
</evidence>
<dbReference type="GO" id="GO:0005886">
    <property type="term" value="C:plasma membrane"/>
    <property type="evidence" value="ECO:0007669"/>
    <property type="project" value="UniProtKB-SubCell"/>
</dbReference>
<evidence type="ECO:0000313" key="12">
    <source>
        <dbReference type="EMBL" id="GAW93946.1"/>
    </source>
</evidence>
<dbReference type="SUPFAM" id="SSF56784">
    <property type="entry name" value="HAD-like"/>
    <property type="match status" value="1"/>
</dbReference>
<feature type="transmembrane region" description="Helical" evidence="10">
    <location>
        <begin position="110"/>
        <end position="131"/>
    </location>
</feature>
<accession>A0A1Z5HWP3</accession>
<feature type="transmembrane region" description="Helical" evidence="10">
    <location>
        <begin position="214"/>
        <end position="233"/>
    </location>
</feature>
<dbReference type="GO" id="GO:1990573">
    <property type="term" value="P:potassium ion import across plasma membrane"/>
    <property type="evidence" value="ECO:0007669"/>
    <property type="project" value="TreeGrafter"/>
</dbReference>
<keyword evidence="8 10" id="KW-1133">Transmembrane helix</keyword>
<evidence type="ECO:0000313" key="13">
    <source>
        <dbReference type="Proteomes" id="UP000197032"/>
    </source>
</evidence>
<dbReference type="Proteomes" id="UP000197032">
    <property type="component" value="Unassembled WGS sequence"/>
</dbReference>
<keyword evidence="3 10" id="KW-0812">Transmembrane</keyword>
<evidence type="ECO:0000259" key="11">
    <source>
        <dbReference type="Pfam" id="PF00689"/>
    </source>
</evidence>
<evidence type="ECO:0000256" key="7">
    <source>
        <dbReference type="ARBA" id="ARBA00022967"/>
    </source>
</evidence>